<dbReference type="Gene3D" id="1.10.1900.20">
    <property type="entry name" value="Ribosomal protein L20"/>
    <property type="match status" value="1"/>
</dbReference>
<dbReference type="NCBIfam" id="TIGR01032">
    <property type="entry name" value="rplT_bact"/>
    <property type="match status" value="1"/>
</dbReference>
<accession>A0A140JZU9</accession>
<protein>
    <submittedName>
        <fullName evidence="5">50S ribosomal protein L20</fullName>
    </submittedName>
</protein>
<dbReference type="SUPFAM" id="SSF74731">
    <property type="entry name" value="Ribosomal protein L20"/>
    <property type="match status" value="1"/>
</dbReference>
<dbReference type="Gene3D" id="6.10.160.10">
    <property type="match status" value="1"/>
</dbReference>
<evidence type="ECO:0000256" key="4">
    <source>
        <dbReference type="RuleBase" id="RU000561"/>
    </source>
</evidence>
<proteinExistence type="inferred from homology"/>
<reference evidence="5" key="1">
    <citation type="journal article" date="2016" name="J. Plant Res.">
        <title>Plastid genome sequences of Gymnochlora stellata, Lotharella vacuolata, and Partenskyella glossopodia reveal remarkable structural conservation among chlorarachniophyte species.</title>
        <authorList>
            <person name="Suzuki S."/>
            <person name="Hirakawa Y."/>
            <person name="Kofuji R."/>
            <person name="Sugita M."/>
            <person name="Ishida K."/>
        </authorList>
    </citation>
    <scope>NUCLEOTIDE SEQUENCE</scope>
    <source>
        <strain evidence="5">CCMP240</strain>
    </source>
</reference>
<dbReference type="InterPro" id="IPR035566">
    <property type="entry name" value="Ribosomal_protein_bL20_C"/>
</dbReference>
<comment type="similarity">
    <text evidence="1 4">Belongs to the bacterial ribosomal protein bL20 family.</text>
</comment>
<keyword evidence="5" id="KW-0934">Plastid</keyword>
<dbReference type="GO" id="GO:0005840">
    <property type="term" value="C:ribosome"/>
    <property type="evidence" value="ECO:0007669"/>
    <property type="project" value="UniProtKB-KW"/>
</dbReference>
<keyword evidence="3 4" id="KW-0687">Ribonucleoprotein</keyword>
<dbReference type="EMBL" id="AP014949">
    <property type="protein sequence ID" value="BAU62626.1"/>
    <property type="molecule type" value="Genomic_DNA"/>
</dbReference>
<evidence type="ECO:0000313" key="5">
    <source>
        <dbReference type="EMBL" id="BAU62626.1"/>
    </source>
</evidence>
<name>A0A140JZU9_9EUKA</name>
<dbReference type="Pfam" id="PF00453">
    <property type="entry name" value="Ribosomal_L20"/>
    <property type="match status" value="1"/>
</dbReference>
<dbReference type="RefSeq" id="YP_009240492.1">
    <property type="nucleotide sequence ID" value="NC_029743.1"/>
</dbReference>
<evidence type="ECO:0000256" key="1">
    <source>
        <dbReference type="ARBA" id="ARBA00007698"/>
    </source>
</evidence>
<gene>
    <name evidence="5" type="primary">rpl20</name>
</gene>
<dbReference type="GO" id="GO:0003735">
    <property type="term" value="F:structural constituent of ribosome"/>
    <property type="evidence" value="ECO:0007669"/>
    <property type="project" value="InterPro"/>
</dbReference>
<dbReference type="InterPro" id="IPR005813">
    <property type="entry name" value="Ribosomal_bL20"/>
</dbReference>
<dbReference type="PANTHER" id="PTHR10986">
    <property type="entry name" value="39S RIBOSOMAL PROTEIN L20"/>
    <property type="match status" value="1"/>
</dbReference>
<dbReference type="GO" id="GO:0019843">
    <property type="term" value="F:rRNA binding"/>
    <property type="evidence" value="ECO:0007669"/>
    <property type="project" value="InterPro"/>
</dbReference>
<dbReference type="GO" id="GO:0006412">
    <property type="term" value="P:translation"/>
    <property type="evidence" value="ECO:0007669"/>
    <property type="project" value="InterPro"/>
</dbReference>
<dbReference type="GeneID" id="27110189"/>
<dbReference type="AlphaFoldDB" id="A0A140JZU9"/>
<evidence type="ECO:0000256" key="2">
    <source>
        <dbReference type="ARBA" id="ARBA00022980"/>
    </source>
</evidence>
<geneLocation type="plastid" evidence="5"/>
<dbReference type="GO" id="GO:1990904">
    <property type="term" value="C:ribonucleoprotein complex"/>
    <property type="evidence" value="ECO:0007669"/>
    <property type="project" value="UniProtKB-KW"/>
</dbReference>
<organism evidence="5">
    <name type="scientific">Lotharella vacuolata</name>
    <dbReference type="NCBI Taxonomy" id="74820"/>
    <lineage>
        <taxon>Eukaryota</taxon>
        <taxon>Sar</taxon>
        <taxon>Rhizaria</taxon>
        <taxon>Cercozoa</taxon>
        <taxon>Chlorarachniophyceae</taxon>
        <taxon>Lotharella</taxon>
    </lineage>
</organism>
<evidence type="ECO:0000256" key="3">
    <source>
        <dbReference type="ARBA" id="ARBA00023274"/>
    </source>
</evidence>
<keyword evidence="2 4" id="KW-0689">Ribosomal protein</keyword>
<sequence length="125" mass="14962">MTRIKRGKITVRNRKKLNYQTNGFRGAWSTLSRTMLQIRLKSLNFSYIHRKKKFNSSRKFYILRSNAAFRGLGLPCTYNFFIFQLCKSQCKLNRNILTQLCIRDDTSFLTVVKFCFFFFKSKEIN</sequence>
<dbReference type="PRINTS" id="PR00062">
    <property type="entry name" value="RIBOSOMALL20"/>
</dbReference>